<dbReference type="PROSITE" id="PS51186">
    <property type="entry name" value="GNAT"/>
    <property type="match status" value="1"/>
</dbReference>
<evidence type="ECO:0000313" key="2">
    <source>
        <dbReference type="EMBL" id="EKE82881.1"/>
    </source>
</evidence>
<dbReference type="EMBL" id="AMRG01000010">
    <property type="protein sequence ID" value="EKE82881.1"/>
    <property type="molecule type" value="Genomic_DNA"/>
</dbReference>
<keyword evidence="3" id="KW-1185">Reference proteome</keyword>
<dbReference type="InterPro" id="IPR016181">
    <property type="entry name" value="Acyl_CoA_acyltransferase"/>
</dbReference>
<evidence type="ECO:0000313" key="3">
    <source>
        <dbReference type="Proteomes" id="UP000014115"/>
    </source>
</evidence>
<dbReference type="GO" id="GO:0016747">
    <property type="term" value="F:acyltransferase activity, transferring groups other than amino-acyl groups"/>
    <property type="evidence" value="ECO:0007669"/>
    <property type="project" value="InterPro"/>
</dbReference>
<dbReference type="AlphaFoldDB" id="K2JHN0"/>
<dbReference type="Pfam" id="PF00583">
    <property type="entry name" value="Acetyltransf_1"/>
    <property type="match status" value="1"/>
</dbReference>
<evidence type="ECO:0000259" key="1">
    <source>
        <dbReference type="PROSITE" id="PS51186"/>
    </source>
</evidence>
<sequence length="142" mass="16581">MEIRQASLDELLAVLTQIPEMQQLNDVAALQARIGERPYLALVAYRQQQPVACKLGYEWDQHTFYSWLGGVLPEQRKSGLAQRLLEQQQLWARQHGYQTMRVKSMNRYPNMLRLLINNGYQIVDYEHRGSPDNAKIYFAKSL</sequence>
<dbReference type="STRING" id="740709.A10D4_08579"/>
<dbReference type="PATRIC" id="fig|740709.3.peg.1735"/>
<gene>
    <name evidence="2" type="ORF">A10D4_08579</name>
</gene>
<organism evidence="2 3">
    <name type="scientific">Idiomarina xiamenensis 10-D-4</name>
    <dbReference type="NCBI Taxonomy" id="740709"/>
    <lineage>
        <taxon>Bacteria</taxon>
        <taxon>Pseudomonadati</taxon>
        <taxon>Pseudomonadota</taxon>
        <taxon>Gammaproteobacteria</taxon>
        <taxon>Alteromonadales</taxon>
        <taxon>Idiomarinaceae</taxon>
        <taxon>Idiomarina</taxon>
    </lineage>
</organism>
<protein>
    <submittedName>
        <fullName evidence="2">Acetyltransferase</fullName>
    </submittedName>
</protein>
<dbReference type="CDD" id="cd04301">
    <property type="entry name" value="NAT_SF"/>
    <property type="match status" value="1"/>
</dbReference>
<dbReference type="eggNOG" id="COG0456">
    <property type="taxonomic scope" value="Bacteria"/>
</dbReference>
<reference evidence="2 3" key="1">
    <citation type="journal article" date="2012" name="J. Bacteriol.">
        <title>Genome Sequence of Idiomarina xiamenensis Type Strain 10-D-4.</title>
        <authorList>
            <person name="Lai Q."/>
            <person name="Wang L."/>
            <person name="Wang W."/>
            <person name="Shao Z."/>
        </authorList>
    </citation>
    <scope>NUCLEOTIDE SEQUENCE [LARGE SCALE GENOMIC DNA]</scope>
    <source>
        <strain evidence="2 3">10-D-4</strain>
    </source>
</reference>
<keyword evidence="2" id="KW-0808">Transferase</keyword>
<name>K2JHN0_9GAMM</name>
<accession>K2JHN0</accession>
<dbReference type="InterPro" id="IPR000182">
    <property type="entry name" value="GNAT_dom"/>
</dbReference>
<comment type="caution">
    <text evidence="2">The sequence shown here is derived from an EMBL/GenBank/DDBJ whole genome shotgun (WGS) entry which is preliminary data.</text>
</comment>
<feature type="domain" description="N-acetyltransferase" evidence="1">
    <location>
        <begin position="1"/>
        <end position="142"/>
    </location>
</feature>
<dbReference type="Gene3D" id="3.40.630.30">
    <property type="match status" value="1"/>
</dbReference>
<dbReference type="RefSeq" id="WP_008488965.1">
    <property type="nucleotide sequence ID" value="NZ_AMRG01000010.1"/>
</dbReference>
<dbReference type="SUPFAM" id="SSF55729">
    <property type="entry name" value="Acyl-CoA N-acyltransferases (Nat)"/>
    <property type="match status" value="1"/>
</dbReference>
<proteinExistence type="predicted"/>
<dbReference type="OrthoDB" id="9812289at2"/>
<dbReference type="Proteomes" id="UP000014115">
    <property type="component" value="Unassembled WGS sequence"/>
</dbReference>